<comment type="caution">
    <text evidence="2">The sequence shown here is derived from an EMBL/GenBank/DDBJ whole genome shotgun (WGS) entry which is preliminary data.</text>
</comment>
<dbReference type="EMBL" id="QRGA01000003">
    <property type="protein sequence ID" value="RDU99784.1"/>
    <property type="molecule type" value="Genomic_DNA"/>
</dbReference>
<keyword evidence="3" id="KW-1185">Reference proteome</keyword>
<feature type="transmembrane region" description="Helical" evidence="1">
    <location>
        <begin position="14"/>
        <end position="34"/>
    </location>
</feature>
<evidence type="ECO:0000256" key="1">
    <source>
        <dbReference type="SAM" id="Phobius"/>
    </source>
</evidence>
<sequence>MGEFIPDYLLREQAAVGALVVFAVLRVLAAITACNRGWPIGVVEKFAIGAAALYCAPQLIDLLAHTYIVPGSSAELEGKVIGAAIALFFSPILSHRLGYE</sequence>
<gene>
    <name evidence="2" type="ORF">DWV00_05050</name>
</gene>
<reference evidence="2 3" key="1">
    <citation type="submission" date="2018-08" db="EMBL/GenBank/DDBJ databases">
        <title>Paraburkholderia sp. DHOM06 isolated from forest soil.</title>
        <authorList>
            <person name="Gao Z.-H."/>
            <person name="Qiu L.-H."/>
        </authorList>
    </citation>
    <scope>NUCLEOTIDE SEQUENCE [LARGE SCALE GENOMIC DNA]</scope>
    <source>
        <strain evidence="2 3">DHOM06</strain>
    </source>
</reference>
<evidence type="ECO:0000313" key="3">
    <source>
        <dbReference type="Proteomes" id="UP000256838"/>
    </source>
</evidence>
<feature type="transmembrane region" description="Helical" evidence="1">
    <location>
        <begin position="46"/>
        <end position="68"/>
    </location>
</feature>
<dbReference type="OrthoDB" id="9009830at2"/>
<dbReference type="Proteomes" id="UP000256838">
    <property type="component" value="Unassembled WGS sequence"/>
</dbReference>
<name>A0A3D8K4J6_9BURK</name>
<dbReference type="AlphaFoldDB" id="A0A3D8K4J6"/>
<accession>A0A3D8K4J6</accession>
<protein>
    <submittedName>
        <fullName evidence="2">Uncharacterized protein</fullName>
    </submittedName>
</protein>
<keyword evidence="1" id="KW-0812">Transmembrane</keyword>
<keyword evidence="1" id="KW-1133">Transmembrane helix</keyword>
<proteinExistence type="predicted"/>
<dbReference type="RefSeq" id="WP_115532454.1">
    <property type="nucleotide sequence ID" value="NZ_QRGA01000003.1"/>
</dbReference>
<keyword evidence="1" id="KW-0472">Membrane</keyword>
<evidence type="ECO:0000313" key="2">
    <source>
        <dbReference type="EMBL" id="RDU99784.1"/>
    </source>
</evidence>
<feature type="transmembrane region" description="Helical" evidence="1">
    <location>
        <begin position="80"/>
        <end position="99"/>
    </location>
</feature>
<organism evidence="2 3">
    <name type="scientific">Trinickia dinghuensis</name>
    <dbReference type="NCBI Taxonomy" id="2291023"/>
    <lineage>
        <taxon>Bacteria</taxon>
        <taxon>Pseudomonadati</taxon>
        <taxon>Pseudomonadota</taxon>
        <taxon>Betaproteobacteria</taxon>
        <taxon>Burkholderiales</taxon>
        <taxon>Burkholderiaceae</taxon>
        <taxon>Trinickia</taxon>
    </lineage>
</organism>